<dbReference type="InterPro" id="IPR000415">
    <property type="entry name" value="Nitroreductase-like"/>
</dbReference>
<organism evidence="1 2">
    <name type="scientific">Rhodococcus olei</name>
    <dbReference type="NCBI Taxonomy" id="2161675"/>
    <lineage>
        <taxon>Bacteria</taxon>
        <taxon>Bacillati</taxon>
        <taxon>Actinomycetota</taxon>
        <taxon>Actinomycetes</taxon>
        <taxon>Mycobacteriales</taxon>
        <taxon>Nocardiaceae</taxon>
        <taxon>Rhodococcus</taxon>
    </lineage>
</organism>
<dbReference type="InterPro" id="IPR050627">
    <property type="entry name" value="Nitroreductase/BluB"/>
</dbReference>
<evidence type="ECO:0000313" key="2">
    <source>
        <dbReference type="Proteomes" id="UP001501183"/>
    </source>
</evidence>
<reference evidence="2" key="1">
    <citation type="journal article" date="2019" name="Int. J. Syst. Evol. Microbiol.">
        <title>The Global Catalogue of Microorganisms (GCM) 10K type strain sequencing project: providing services to taxonomists for standard genome sequencing and annotation.</title>
        <authorList>
            <consortium name="The Broad Institute Genomics Platform"/>
            <consortium name="The Broad Institute Genome Sequencing Center for Infectious Disease"/>
            <person name="Wu L."/>
            <person name="Ma J."/>
        </authorList>
    </citation>
    <scope>NUCLEOTIDE SEQUENCE [LARGE SCALE GENOMIC DNA]</scope>
    <source>
        <strain evidence="2">JCM 32206</strain>
    </source>
</reference>
<evidence type="ECO:0000313" key="1">
    <source>
        <dbReference type="EMBL" id="GAA4490627.1"/>
    </source>
</evidence>
<accession>A0ABP8PQD3</accession>
<dbReference type="PANTHER" id="PTHR23026">
    <property type="entry name" value="NADPH NITROREDUCTASE"/>
    <property type="match status" value="1"/>
</dbReference>
<dbReference type="EMBL" id="BAABFB010000075">
    <property type="protein sequence ID" value="GAA4490627.1"/>
    <property type="molecule type" value="Genomic_DNA"/>
</dbReference>
<comment type="caution">
    <text evidence="1">The sequence shown here is derived from an EMBL/GenBank/DDBJ whole genome shotgun (WGS) entry which is preliminary data.</text>
</comment>
<name>A0ABP8PQD3_9NOCA</name>
<proteinExistence type="predicted"/>
<dbReference type="RefSeq" id="WP_345353123.1">
    <property type="nucleotide sequence ID" value="NZ_BAABFB010000075.1"/>
</dbReference>
<dbReference type="PANTHER" id="PTHR23026:SF123">
    <property type="entry name" value="NAD(P)H NITROREDUCTASE RV3131-RELATED"/>
    <property type="match status" value="1"/>
</dbReference>
<gene>
    <name evidence="1" type="ORF">GCM10023094_54300</name>
</gene>
<keyword evidence="2" id="KW-1185">Reference proteome</keyword>
<protein>
    <submittedName>
        <fullName evidence="1">NAD(P)H nitroreductase</fullName>
    </submittedName>
</protein>
<sequence length="324" mass="35177">MDATIPDTDVVRTIVDLACRAPSVHNSQPWHWRYEGGRLELHSDPARLLAAADPRGRQLLISCGAALGHLTVASTALRWRTHIDLLPDPARPHLVASIRFSRDARPRSHDFDLLAAIRRRRTDRTAFAPLPDNPILTELLRSAVGSDVVLTVLPADARPTLAEATALSSAARRYDSSYQAELHWWSGHSFDVEGIPESALATRAQRAKVPMGREFPDPHTRMGADDGPADASTVLVLSTPGDTAADWIRCGQALSAVALEATVQRLATCPLTHLTDIEASRDLIRVLAPRAGVPQLLVRVGVATHPAPLNDTPRRPVAQVLSFS</sequence>
<dbReference type="Proteomes" id="UP001501183">
    <property type="component" value="Unassembled WGS sequence"/>
</dbReference>
<dbReference type="Gene3D" id="3.40.109.10">
    <property type="entry name" value="NADH Oxidase"/>
    <property type="match status" value="1"/>
</dbReference>
<dbReference type="SUPFAM" id="SSF55469">
    <property type="entry name" value="FMN-dependent nitroreductase-like"/>
    <property type="match status" value="2"/>
</dbReference>
<dbReference type="NCBIfam" id="NF047509">
    <property type="entry name" value="Rv3131_FMN_oxido"/>
    <property type="match status" value="1"/>
</dbReference>